<keyword evidence="1" id="KW-0732">Signal</keyword>
<evidence type="ECO:0000256" key="1">
    <source>
        <dbReference type="SAM" id="SignalP"/>
    </source>
</evidence>
<dbReference type="EMBL" id="AM902716">
    <property type="protein sequence ID" value="CAP42380.1"/>
    <property type="molecule type" value="Genomic_DNA"/>
</dbReference>
<dbReference type="AlphaFoldDB" id="A9IKA0"/>
<protein>
    <recommendedName>
        <fullName evidence="4">Lipoprotein</fullName>
    </recommendedName>
</protein>
<reference evidence="2 3" key="1">
    <citation type="journal article" date="2008" name="BMC Genomics">
        <title>The missing link: Bordetella petrii is endowed with both the metabolic versatility of environmental bacteria and virulence traits of pathogenic Bordetellae.</title>
        <authorList>
            <person name="Gross R."/>
            <person name="Guzman C.A."/>
            <person name="Sebaihia M."/>
            <person name="Martins Dos Santos V.A."/>
            <person name="Pieper D.H."/>
            <person name="Koebnik R."/>
            <person name="Lechner M."/>
            <person name="Bartels D."/>
            <person name="Buhrmester J."/>
            <person name="Choudhuri J.V."/>
            <person name="Ebensen T."/>
            <person name="Gaigalat L."/>
            <person name="Herrmann S."/>
            <person name="Khachane A.N."/>
            <person name="Larisch C."/>
            <person name="Link S."/>
            <person name="Linke B."/>
            <person name="Meyer F."/>
            <person name="Mormann S."/>
            <person name="Nakunst D."/>
            <person name="Rueckert C."/>
            <person name="Schneiker-Bekel S."/>
            <person name="Schulze K."/>
            <person name="Vorhoelter F.J."/>
            <person name="Yevsa T."/>
            <person name="Engle J.T."/>
            <person name="Goldman W.E."/>
            <person name="Puehler A."/>
            <person name="Goebel U.B."/>
            <person name="Goesmann A."/>
            <person name="Bloecker H."/>
            <person name="Kaiser O."/>
            <person name="Martinez-Arias R."/>
        </authorList>
    </citation>
    <scope>NUCLEOTIDE SEQUENCE [LARGE SCALE GENOMIC DNA]</scope>
    <source>
        <strain evidence="3">ATCC BAA-461 / DSM 12804 / CCUG 43448 / CIP 107267 / Se-1111R</strain>
    </source>
</reference>
<proteinExistence type="predicted"/>
<keyword evidence="3" id="KW-1185">Reference proteome</keyword>
<dbReference type="eggNOG" id="ENOG5033I4G">
    <property type="taxonomic scope" value="Bacteria"/>
</dbReference>
<sequence>MLLRPLSCAFALSMLCACSSMSTVSATGDHTYRVTYNAGAKFQTWVEVKNIAREQAEDHCASLGQRLSQPKINSNHATGLMPKEATIDFTCVDKPVPKTGAAAGS</sequence>
<dbReference type="PROSITE" id="PS51257">
    <property type="entry name" value="PROKAR_LIPOPROTEIN"/>
    <property type="match status" value="1"/>
</dbReference>
<evidence type="ECO:0000313" key="2">
    <source>
        <dbReference type="EMBL" id="CAP42380.1"/>
    </source>
</evidence>
<dbReference type="KEGG" id="bpt:Bpet2040"/>
<organism evidence="2 3">
    <name type="scientific">Bordetella petrii (strain ATCC BAA-461 / DSM 12804 / CCUG 43448 / CIP 107267 / Se-1111R)</name>
    <dbReference type="NCBI Taxonomy" id="340100"/>
    <lineage>
        <taxon>Bacteria</taxon>
        <taxon>Pseudomonadati</taxon>
        <taxon>Pseudomonadota</taxon>
        <taxon>Betaproteobacteria</taxon>
        <taxon>Burkholderiales</taxon>
        <taxon>Alcaligenaceae</taxon>
        <taxon>Bordetella</taxon>
    </lineage>
</organism>
<evidence type="ECO:0000313" key="3">
    <source>
        <dbReference type="Proteomes" id="UP000001225"/>
    </source>
</evidence>
<dbReference type="Proteomes" id="UP000001225">
    <property type="component" value="Chromosome"/>
</dbReference>
<feature type="signal peptide" evidence="1">
    <location>
        <begin position="1"/>
        <end position="26"/>
    </location>
</feature>
<feature type="chain" id="PRO_5002736042" description="Lipoprotein" evidence="1">
    <location>
        <begin position="27"/>
        <end position="105"/>
    </location>
</feature>
<name>A9IKA0_BORPD</name>
<evidence type="ECO:0008006" key="4">
    <source>
        <dbReference type="Google" id="ProtNLM"/>
    </source>
</evidence>
<gene>
    <name evidence="2" type="ordered locus">Bpet2040</name>
</gene>
<accession>A9IKA0</accession>
<dbReference type="STRING" id="94624.Bpet2040"/>